<evidence type="ECO:0000313" key="2">
    <source>
        <dbReference type="Proteomes" id="UP000287224"/>
    </source>
</evidence>
<keyword evidence="2" id="KW-1185">Reference proteome</keyword>
<dbReference type="AlphaFoldDB" id="A0A401ZM12"/>
<sequence length="85" mass="9355">MAVACSPDEVVHKVIDLNLFVLNVHLKLACLIDTPDGSHDPVVTCIDVRAQRGPHWHFPCWLQAAELISKRGIGCVGDPWFAIVV</sequence>
<protein>
    <submittedName>
        <fullName evidence="1">Uncharacterized protein</fullName>
    </submittedName>
</protein>
<dbReference type="EMBL" id="BIFQ01000002">
    <property type="protein sequence ID" value="GCE07893.1"/>
    <property type="molecule type" value="Genomic_DNA"/>
</dbReference>
<evidence type="ECO:0000313" key="1">
    <source>
        <dbReference type="EMBL" id="GCE07893.1"/>
    </source>
</evidence>
<organism evidence="1 2">
    <name type="scientific">Dictyobacter aurantiacus</name>
    <dbReference type="NCBI Taxonomy" id="1936993"/>
    <lineage>
        <taxon>Bacteria</taxon>
        <taxon>Bacillati</taxon>
        <taxon>Chloroflexota</taxon>
        <taxon>Ktedonobacteria</taxon>
        <taxon>Ktedonobacterales</taxon>
        <taxon>Dictyobacteraceae</taxon>
        <taxon>Dictyobacter</taxon>
    </lineage>
</organism>
<gene>
    <name evidence="1" type="ORF">KDAU_52220</name>
</gene>
<comment type="caution">
    <text evidence="1">The sequence shown here is derived from an EMBL/GenBank/DDBJ whole genome shotgun (WGS) entry which is preliminary data.</text>
</comment>
<proteinExistence type="predicted"/>
<accession>A0A401ZM12</accession>
<reference evidence="2" key="1">
    <citation type="submission" date="2018-12" db="EMBL/GenBank/DDBJ databases">
        <title>Tengunoibacter tsumagoiensis gen. nov., sp. nov., Dictyobacter kobayashii sp. nov., D. alpinus sp. nov., and D. joshuensis sp. nov. and description of Dictyobacteraceae fam. nov. within the order Ktedonobacterales isolated from Tengu-no-mugimeshi.</title>
        <authorList>
            <person name="Wang C.M."/>
            <person name="Zheng Y."/>
            <person name="Sakai Y."/>
            <person name="Toyoda A."/>
            <person name="Minakuchi Y."/>
            <person name="Abe K."/>
            <person name="Yokota A."/>
            <person name="Yabe S."/>
        </authorList>
    </citation>
    <scope>NUCLEOTIDE SEQUENCE [LARGE SCALE GENOMIC DNA]</scope>
    <source>
        <strain evidence="2">S-27</strain>
    </source>
</reference>
<dbReference type="Proteomes" id="UP000287224">
    <property type="component" value="Unassembled WGS sequence"/>
</dbReference>
<name>A0A401ZM12_9CHLR</name>